<evidence type="ECO:0000256" key="4">
    <source>
        <dbReference type="ARBA" id="ARBA00022679"/>
    </source>
</evidence>
<dbReference type="PROSITE" id="PS50868">
    <property type="entry name" value="POST_SET"/>
    <property type="match status" value="1"/>
</dbReference>
<evidence type="ECO:0000313" key="9">
    <source>
        <dbReference type="Proteomes" id="UP000887222"/>
    </source>
</evidence>
<name>A0ABQ4Q4Y4_9BURK</name>
<evidence type="ECO:0000256" key="5">
    <source>
        <dbReference type="ARBA" id="ARBA00022691"/>
    </source>
</evidence>
<dbReference type="SUPFAM" id="SSF82199">
    <property type="entry name" value="SET domain"/>
    <property type="match status" value="1"/>
</dbReference>
<feature type="domain" description="Post-SET" evidence="7">
    <location>
        <begin position="137"/>
        <end position="153"/>
    </location>
</feature>
<dbReference type="EMBL" id="BPMK01000009">
    <property type="protein sequence ID" value="GIZ52248.1"/>
    <property type="molecule type" value="Genomic_DNA"/>
</dbReference>
<keyword evidence="3" id="KW-0489">Methyltransferase</keyword>
<comment type="caution">
    <text evidence="8">The sequence shown here is derived from an EMBL/GenBank/DDBJ whole genome shotgun (WGS) entry which is preliminary data.</text>
</comment>
<evidence type="ECO:0000313" key="8">
    <source>
        <dbReference type="EMBL" id="GIZ52248.1"/>
    </source>
</evidence>
<gene>
    <name evidence="8" type="ORF">NCCP691_22620</name>
</gene>
<dbReference type="InterPro" id="IPR050777">
    <property type="entry name" value="SET2_Histone-Lys_MeTrsfase"/>
</dbReference>
<sequence>MTSKAESPSPSPLYKVRNSKIHGNGVFAARKIPEGTCIIEYGGKRISWKEAVRRENLKAPDDFHTFFFSLDNGKIIDGGDEGNDARWINHSCEPNCEAREEDGKVFIYALRDIRRGEELYYDYGLIMEERYTPALKKAYRCLCGTPGCRQTLLAPKRKKRAA</sequence>
<keyword evidence="5" id="KW-0949">S-adenosyl-L-methionine</keyword>
<keyword evidence="2" id="KW-0158">Chromosome</keyword>
<evidence type="ECO:0000256" key="2">
    <source>
        <dbReference type="ARBA" id="ARBA00022454"/>
    </source>
</evidence>
<dbReference type="Proteomes" id="UP000887222">
    <property type="component" value="Unassembled WGS sequence"/>
</dbReference>
<evidence type="ECO:0000256" key="3">
    <source>
        <dbReference type="ARBA" id="ARBA00022603"/>
    </source>
</evidence>
<dbReference type="InterPro" id="IPR001214">
    <property type="entry name" value="SET_dom"/>
</dbReference>
<dbReference type="Pfam" id="PF00856">
    <property type="entry name" value="SET"/>
    <property type="match status" value="1"/>
</dbReference>
<keyword evidence="4" id="KW-0808">Transferase</keyword>
<dbReference type="SMART" id="SM00317">
    <property type="entry name" value="SET"/>
    <property type="match status" value="1"/>
</dbReference>
<comment type="subcellular location">
    <subcellularLocation>
        <location evidence="1">Chromosome</location>
    </subcellularLocation>
</comment>
<evidence type="ECO:0000259" key="7">
    <source>
        <dbReference type="PROSITE" id="PS50868"/>
    </source>
</evidence>
<protein>
    <submittedName>
        <fullName evidence="8">SET domain-containing protein-lysine N-methyltransferase</fullName>
    </submittedName>
</protein>
<evidence type="ECO:0000256" key="1">
    <source>
        <dbReference type="ARBA" id="ARBA00004286"/>
    </source>
</evidence>
<dbReference type="PROSITE" id="PS50280">
    <property type="entry name" value="SET"/>
    <property type="match status" value="1"/>
</dbReference>
<feature type="domain" description="SET" evidence="6">
    <location>
        <begin position="12"/>
        <end position="124"/>
    </location>
</feature>
<organism evidence="8 9">
    <name type="scientific">Noviherbaspirillum aridicola</name>
    <dbReference type="NCBI Taxonomy" id="2849687"/>
    <lineage>
        <taxon>Bacteria</taxon>
        <taxon>Pseudomonadati</taxon>
        <taxon>Pseudomonadota</taxon>
        <taxon>Betaproteobacteria</taxon>
        <taxon>Burkholderiales</taxon>
        <taxon>Oxalobacteraceae</taxon>
        <taxon>Noviherbaspirillum</taxon>
    </lineage>
</organism>
<dbReference type="InterPro" id="IPR003616">
    <property type="entry name" value="Post-SET_dom"/>
</dbReference>
<accession>A0ABQ4Q4Y4</accession>
<dbReference type="InterPro" id="IPR046341">
    <property type="entry name" value="SET_dom_sf"/>
</dbReference>
<proteinExistence type="predicted"/>
<dbReference type="RefSeq" id="WP_220808409.1">
    <property type="nucleotide sequence ID" value="NZ_BPMK01000009.1"/>
</dbReference>
<dbReference type="PANTHER" id="PTHR22884">
    <property type="entry name" value="SET DOMAIN PROTEINS"/>
    <property type="match status" value="1"/>
</dbReference>
<evidence type="ECO:0000259" key="6">
    <source>
        <dbReference type="PROSITE" id="PS50280"/>
    </source>
</evidence>
<keyword evidence="9" id="KW-1185">Reference proteome</keyword>
<reference evidence="8 9" key="1">
    <citation type="journal article" date="2022" name="Int. J. Syst. Evol. Microbiol.">
        <title>Noviherbaspirillum aridicola sp. nov., isolated from an arid soil in Pakistan.</title>
        <authorList>
            <person name="Khan I.U."/>
            <person name="Saqib M."/>
            <person name="Amin A."/>
            <person name="Hussain F."/>
            <person name="Li L."/>
            <person name="Liu Y.H."/>
            <person name="Fang B.Z."/>
            <person name="Ahmed I."/>
            <person name="Li W.J."/>
        </authorList>
    </citation>
    <scope>NUCLEOTIDE SEQUENCE [LARGE SCALE GENOMIC DNA]</scope>
    <source>
        <strain evidence="8 9">NCCP-691</strain>
    </source>
</reference>
<dbReference type="Gene3D" id="2.170.270.10">
    <property type="entry name" value="SET domain"/>
    <property type="match status" value="1"/>
</dbReference>